<dbReference type="AlphaFoldDB" id="A0A438M4P6"/>
<sequence>MILAEPAVEVPVLSHTSGYSRRVPAEPHFLES</sequence>
<comment type="caution">
    <text evidence="1">The sequence shown here is derived from an EMBL/GenBank/DDBJ whole genome shotgun (WGS) entry which is preliminary data.</text>
</comment>
<evidence type="ECO:0000313" key="2">
    <source>
        <dbReference type="Proteomes" id="UP000284824"/>
    </source>
</evidence>
<organism evidence="1 2">
    <name type="scientific">Nonomuraea polychroma</name>
    <dbReference type="NCBI Taxonomy" id="46176"/>
    <lineage>
        <taxon>Bacteria</taxon>
        <taxon>Bacillati</taxon>
        <taxon>Actinomycetota</taxon>
        <taxon>Actinomycetes</taxon>
        <taxon>Streptosporangiales</taxon>
        <taxon>Streptosporangiaceae</taxon>
        <taxon>Nonomuraea</taxon>
    </lineage>
</organism>
<dbReference type="EMBL" id="SAUN01000001">
    <property type="protein sequence ID" value="RVX40814.1"/>
    <property type="molecule type" value="Genomic_DNA"/>
</dbReference>
<keyword evidence="2" id="KW-1185">Reference proteome</keyword>
<evidence type="ECO:0000313" key="1">
    <source>
        <dbReference type="EMBL" id="RVX40814.1"/>
    </source>
</evidence>
<reference evidence="1 2" key="1">
    <citation type="submission" date="2019-01" db="EMBL/GenBank/DDBJ databases">
        <title>Sequencing the genomes of 1000 actinobacteria strains.</title>
        <authorList>
            <person name="Klenk H.-P."/>
        </authorList>
    </citation>
    <scope>NUCLEOTIDE SEQUENCE [LARGE SCALE GENOMIC DNA]</scope>
    <source>
        <strain evidence="1 2">DSM 43925</strain>
    </source>
</reference>
<dbReference type="Proteomes" id="UP000284824">
    <property type="component" value="Unassembled WGS sequence"/>
</dbReference>
<accession>A0A438M4P6</accession>
<protein>
    <submittedName>
        <fullName evidence="1">Uncharacterized protein</fullName>
    </submittedName>
</protein>
<gene>
    <name evidence="1" type="ORF">EDD27_3246</name>
</gene>
<name>A0A438M4P6_9ACTN</name>
<proteinExistence type="predicted"/>